<dbReference type="GO" id="GO:0002719">
    <property type="term" value="P:negative regulation of cytokine production involved in immune response"/>
    <property type="evidence" value="ECO:0007669"/>
    <property type="project" value="Ensembl"/>
</dbReference>
<keyword evidence="7 9" id="KW-1015">Disulfide bond</keyword>
<evidence type="ECO:0000256" key="7">
    <source>
        <dbReference type="ARBA" id="ARBA00023157"/>
    </source>
</evidence>
<evidence type="ECO:0000256" key="8">
    <source>
        <dbReference type="ARBA" id="ARBA00023180"/>
    </source>
</evidence>
<dbReference type="Gene3D" id="1.20.1250.10">
    <property type="match status" value="1"/>
</dbReference>
<dbReference type="RefSeq" id="XP_007668455.1">
    <property type="nucleotide sequence ID" value="XM_007670265.3"/>
</dbReference>
<evidence type="ECO:0000256" key="1">
    <source>
        <dbReference type="ARBA" id="ARBA00004613"/>
    </source>
</evidence>
<evidence type="ECO:0000256" key="4">
    <source>
        <dbReference type="ARBA" id="ARBA00022514"/>
    </source>
</evidence>
<dbReference type="InterPro" id="IPR009079">
    <property type="entry name" value="4_helix_cytokine-like_core"/>
</dbReference>
<dbReference type="GO" id="GO:0001819">
    <property type="term" value="P:positive regulation of cytokine production"/>
    <property type="evidence" value="ECO:0007669"/>
    <property type="project" value="Ensembl"/>
</dbReference>
<accession>A0A6I8N7H8</accession>
<evidence type="ECO:0000256" key="6">
    <source>
        <dbReference type="ARBA" id="ARBA00022729"/>
    </source>
</evidence>
<dbReference type="GO" id="GO:0050728">
    <property type="term" value="P:negative regulation of inflammatory response"/>
    <property type="evidence" value="ECO:0000318"/>
    <property type="project" value="GO_Central"/>
</dbReference>
<dbReference type="PANTHER" id="PTHR48482">
    <property type="entry name" value="INTERLEUKIN-19-RELATED"/>
    <property type="match status" value="1"/>
</dbReference>
<gene>
    <name evidence="11" type="primary">IL10</name>
</gene>
<dbReference type="Ensembl" id="ENSOANT00000062411.1">
    <property type="protein sequence ID" value="ENSOANP00000037089.1"/>
    <property type="gene ID" value="ENSOANG00000045004.1"/>
</dbReference>
<dbReference type="GeneTree" id="ENSGT00950000183124"/>
<evidence type="ECO:0000256" key="3">
    <source>
        <dbReference type="ARBA" id="ARBA00011144"/>
    </source>
</evidence>
<dbReference type="FunFam" id="1.20.1250.10:FF:000011">
    <property type="entry name" value="Interleukin-10"/>
    <property type="match status" value="1"/>
</dbReference>
<dbReference type="InterPro" id="IPR020443">
    <property type="entry name" value="IL-10/19/20/24/26"/>
</dbReference>
<dbReference type="AlphaFoldDB" id="A0A6I8N7H8"/>
<proteinExistence type="inferred from homology"/>
<evidence type="ECO:0000313" key="11">
    <source>
        <dbReference type="Ensembl" id="ENSOANP00000037089.1"/>
    </source>
</evidence>
<reference evidence="11" key="2">
    <citation type="submission" date="2025-08" db="UniProtKB">
        <authorList>
            <consortium name="Ensembl"/>
        </authorList>
    </citation>
    <scope>IDENTIFICATION</scope>
    <source>
        <strain evidence="11">Glennie</strain>
    </source>
</reference>
<evidence type="ECO:0000313" key="12">
    <source>
        <dbReference type="Proteomes" id="UP000002279"/>
    </source>
</evidence>
<dbReference type="OMA" id="CHRFFTC"/>
<comment type="similarity">
    <text evidence="2 10">Belongs to the IL-10 family.</text>
</comment>
<dbReference type="GO" id="GO:0002904">
    <property type="term" value="P:positive regulation of B cell apoptotic process"/>
    <property type="evidence" value="ECO:0007669"/>
    <property type="project" value="Ensembl"/>
</dbReference>
<dbReference type="Bgee" id="ENSOANG00000045004">
    <property type="expression patterns" value="Expressed in ovary"/>
</dbReference>
<feature type="signal peptide" evidence="10">
    <location>
        <begin position="1"/>
        <end position="21"/>
    </location>
</feature>
<dbReference type="SUPFAM" id="SSF47266">
    <property type="entry name" value="4-helical cytokines"/>
    <property type="match status" value="1"/>
</dbReference>
<dbReference type="InterPro" id="IPR020423">
    <property type="entry name" value="IL-10_CS"/>
</dbReference>
<dbReference type="PROSITE" id="PS00520">
    <property type="entry name" value="INTERLEUKIN_10"/>
    <property type="match status" value="1"/>
</dbReference>
<dbReference type="InParanoid" id="A0A6I8N7H8"/>
<dbReference type="CTD" id="3586"/>
<dbReference type="GO" id="GO:0045347">
    <property type="term" value="P:negative regulation of MHC class II biosynthetic process"/>
    <property type="evidence" value="ECO:0007669"/>
    <property type="project" value="Ensembl"/>
</dbReference>
<dbReference type="SMART" id="SM00188">
    <property type="entry name" value="IL10"/>
    <property type="match status" value="1"/>
</dbReference>
<dbReference type="GO" id="GO:0071222">
    <property type="term" value="P:cellular response to lipopolysaccharide"/>
    <property type="evidence" value="ECO:0007669"/>
    <property type="project" value="Ensembl"/>
</dbReference>
<dbReference type="GO" id="GO:0051045">
    <property type="term" value="P:negative regulation of membrane protein ectodomain proteolysis"/>
    <property type="evidence" value="ECO:0007669"/>
    <property type="project" value="Ensembl"/>
</dbReference>
<dbReference type="GO" id="GO:0006955">
    <property type="term" value="P:immune response"/>
    <property type="evidence" value="ECO:0000318"/>
    <property type="project" value="GO_Central"/>
</dbReference>
<dbReference type="GO" id="GO:0140105">
    <property type="term" value="P:interleukin-10-mediated signaling pathway"/>
    <property type="evidence" value="ECO:0000318"/>
    <property type="project" value="GO_Central"/>
</dbReference>
<keyword evidence="5 10" id="KW-0964">Secreted</keyword>
<keyword evidence="8" id="KW-0325">Glycoprotein</keyword>
<evidence type="ECO:0000256" key="2">
    <source>
        <dbReference type="ARBA" id="ARBA00008813"/>
    </source>
</evidence>
<dbReference type="GO" id="GO:1900100">
    <property type="term" value="P:positive regulation of plasma cell differentiation"/>
    <property type="evidence" value="ECO:0007669"/>
    <property type="project" value="Ensembl"/>
</dbReference>
<dbReference type="PANTHER" id="PTHR48482:SF5">
    <property type="entry name" value="INTERLEUKIN-10"/>
    <property type="match status" value="1"/>
</dbReference>
<dbReference type="Pfam" id="PF00726">
    <property type="entry name" value="IL10"/>
    <property type="match status" value="1"/>
</dbReference>
<dbReference type="OrthoDB" id="9931894at2759"/>
<name>A0A6I8N7H8_ORNAN</name>
<reference evidence="11" key="3">
    <citation type="submission" date="2025-09" db="UniProtKB">
        <authorList>
            <consortium name="Ensembl"/>
        </authorList>
    </citation>
    <scope>IDENTIFICATION</scope>
    <source>
        <strain evidence="11">Glennie</strain>
    </source>
</reference>
<dbReference type="GO" id="GO:0002639">
    <property type="term" value="P:positive regulation of immunoglobulin production"/>
    <property type="evidence" value="ECO:0007669"/>
    <property type="project" value="Ensembl"/>
</dbReference>
<protein>
    <recommendedName>
        <fullName evidence="10">Interleukin family protein</fullName>
    </recommendedName>
</protein>
<dbReference type="FunCoup" id="A0A6I8N7H8">
    <property type="interactions" value="684"/>
</dbReference>
<evidence type="ECO:0000256" key="9">
    <source>
        <dbReference type="PIRSR" id="PIRSR620443-50"/>
    </source>
</evidence>
<dbReference type="GO" id="GO:0005615">
    <property type="term" value="C:extracellular space"/>
    <property type="evidence" value="ECO:0000318"/>
    <property type="project" value="GO_Central"/>
</dbReference>
<comment type="function">
    <text evidence="10">Immune regulatory cytokine.</text>
</comment>
<keyword evidence="12" id="KW-1185">Reference proteome</keyword>
<dbReference type="GO" id="GO:0046983">
    <property type="term" value="F:protein dimerization activity"/>
    <property type="evidence" value="ECO:0007669"/>
    <property type="project" value="Ensembl"/>
</dbReference>
<dbReference type="GO" id="GO:0046427">
    <property type="term" value="P:positive regulation of receptor signaling pathway via JAK-STAT"/>
    <property type="evidence" value="ECO:0000318"/>
    <property type="project" value="GO_Central"/>
</dbReference>
<dbReference type="KEGG" id="oaa:100077352"/>
<dbReference type="GO" id="GO:0010507">
    <property type="term" value="P:negative regulation of autophagy"/>
    <property type="evidence" value="ECO:0007669"/>
    <property type="project" value="Ensembl"/>
</dbReference>
<dbReference type="GO" id="GO:0005125">
    <property type="term" value="F:cytokine activity"/>
    <property type="evidence" value="ECO:0000318"/>
    <property type="project" value="GO_Central"/>
</dbReference>
<feature type="disulfide bond" evidence="9">
    <location>
        <begin position="81"/>
        <end position="132"/>
    </location>
</feature>
<dbReference type="GO" id="GO:0045944">
    <property type="term" value="P:positive regulation of transcription by RNA polymerase II"/>
    <property type="evidence" value="ECO:0007669"/>
    <property type="project" value="Ensembl"/>
</dbReference>
<feature type="chain" id="PRO_5031596011" description="Interleukin family protein" evidence="10">
    <location>
        <begin position="22"/>
        <end position="178"/>
    </location>
</feature>
<comment type="subcellular location">
    <subcellularLocation>
        <location evidence="1 10">Secreted</location>
    </subcellularLocation>
</comment>
<dbReference type="GO" id="GO:0032715">
    <property type="term" value="P:negative regulation of interleukin-6 production"/>
    <property type="evidence" value="ECO:0007669"/>
    <property type="project" value="Ensembl"/>
</dbReference>
<dbReference type="Proteomes" id="UP000002279">
    <property type="component" value="Chromosome 7"/>
</dbReference>
<dbReference type="GO" id="GO:0030889">
    <property type="term" value="P:negative regulation of B cell proliferation"/>
    <property type="evidence" value="ECO:0007669"/>
    <property type="project" value="Ensembl"/>
</dbReference>
<keyword evidence="4 10" id="KW-0202">Cytokine</keyword>
<feature type="disulfide bond" evidence="9">
    <location>
        <begin position="30"/>
        <end position="126"/>
    </location>
</feature>
<dbReference type="InterPro" id="IPR000098">
    <property type="entry name" value="IL-10"/>
</dbReference>
<dbReference type="GO" id="GO:1902895">
    <property type="term" value="P:positive regulation of miRNA transcription"/>
    <property type="evidence" value="ECO:0007669"/>
    <property type="project" value="Ensembl"/>
</dbReference>
<organism evidence="11 12">
    <name type="scientific">Ornithorhynchus anatinus</name>
    <name type="common">Duckbill platypus</name>
    <dbReference type="NCBI Taxonomy" id="9258"/>
    <lineage>
        <taxon>Eukaryota</taxon>
        <taxon>Metazoa</taxon>
        <taxon>Chordata</taxon>
        <taxon>Craniata</taxon>
        <taxon>Vertebrata</taxon>
        <taxon>Euteleostomi</taxon>
        <taxon>Mammalia</taxon>
        <taxon>Monotremata</taxon>
        <taxon>Ornithorhynchidae</taxon>
        <taxon>Ornithorhynchus</taxon>
    </lineage>
</organism>
<dbReference type="GeneID" id="100077352"/>
<comment type="subunit">
    <text evidence="3">Homodimer. Interacts with IL10RA and IL10RB.</text>
</comment>
<dbReference type="GO" id="GO:0051384">
    <property type="term" value="P:response to glucocorticoid"/>
    <property type="evidence" value="ECO:0007669"/>
    <property type="project" value="Ensembl"/>
</dbReference>
<sequence>MRRLLLLLSLVCIFSVEPAWGQNSPSAENCVSLSDTLPTMLRELRSTFQTVKNYFQKKDEDLDTILLKANLLEDFKSYLGCQAMLDMIRFYLEEVMPKAQQNKEIKHHVGSLGNKLQSLQHQLKRCHRFLPCEKRSKAIEEIKETYGQLKEKGIYKAMGEFDIFINYLESYLMQPKPK</sequence>
<evidence type="ECO:0000256" key="5">
    <source>
        <dbReference type="ARBA" id="ARBA00022525"/>
    </source>
</evidence>
<dbReference type="PRINTS" id="PR01294">
    <property type="entry name" value="INTRLEUKIN10"/>
</dbReference>
<reference evidence="11 12" key="1">
    <citation type="journal article" date="2008" name="Nature">
        <title>Genome analysis of the platypus reveals unique signatures of evolution.</title>
        <authorList>
            <person name="Warren W.C."/>
            <person name="Hillier L.W."/>
            <person name="Marshall Graves J.A."/>
            <person name="Birney E."/>
            <person name="Ponting C.P."/>
            <person name="Grutzner F."/>
            <person name="Belov K."/>
            <person name="Miller W."/>
            <person name="Clarke L."/>
            <person name="Chinwalla A.T."/>
            <person name="Yang S.P."/>
            <person name="Heger A."/>
            <person name="Locke D.P."/>
            <person name="Miethke P."/>
            <person name="Waters P.D."/>
            <person name="Veyrunes F."/>
            <person name="Fulton L."/>
            <person name="Fulton B."/>
            <person name="Graves T."/>
            <person name="Wallis J."/>
            <person name="Puente X.S."/>
            <person name="Lopez-Otin C."/>
            <person name="Ordonez G.R."/>
            <person name="Eichler E.E."/>
            <person name="Chen L."/>
            <person name="Cheng Z."/>
            <person name="Deakin J.E."/>
            <person name="Alsop A."/>
            <person name="Thompson K."/>
            <person name="Kirby P."/>
            <person name="Papenfuss A.T."/>
            <person name="Wakefield M.J."/>
            <person name="Olender T."/>
            <person name="Lancet D."/>
            <person name="Huttley G.A."/>
            <person name="Smit A.F."/>
            <person name="Pask A."/>
            <person name="Temple-Smith P."/>
            <person name="Batzer M.A."/>
            <person name="Walker J.A."/>
            <person name="Konkel M.K."/>
            <person name="Harris R.S."/>
            <person name="Whittington C.M."/>
            <person name="Wong E.S."/>
            <person name="Gemmell N.J."/>
            <person name="Buschiazzo E."/>
            <person name="Vargas Jentzsch I.M."/>
            <person name="Merkel A."/>
            <person name="Schmitz J."/>
            <person name="Zemann A."/>
            <person name="Churakov G."/>
            <person name="Kriegs J.O."/>
            <person name="Brosius J."/>
            <person name="Murchison E.P."/>
            <person name="Sachidanandam R."/>
            <person name="Smith C."/>
            <person name="Hannon G.J."/>
            <person name="Tsend-Ayush E."/>
            <person name="McMillan D."/>
            <person name="Attenborough R."/>
            <person name="Rens W."/>
            <person name="Ferguson-Smith M."/>
            <person name="Lefevre C.M."/>
            <person name="Sharp J.A."/>
            <person name="Nicholas K.R."/>
            <person name="Ray D.A."/>
            <person name="Kube M."/>
            <person name="Reinhardt R."/>
            <person name="Pringle T.H."/>
            <person name="Taylor J."/>
            <person name="Jones R.C."/>
            <person name="Nixon B."/>
            <person name="Dacheux J.L."/>
            <person name="Niwa H."/>
            <person name="Sekita Y."/>
            <person name="Huang X."/>
            <person name="Stark A."/>
            <person name="Kheradpour P."/>
            <person name="Kellis M."/>
            <person name="Flicek P."/>
            <person name="Chen Y."/>
            <person name="Webber C."/>
            <person name="Hardison R."/>
            <person name="Nelson J."/>
            <person name="Hallsworth-Pepin K."/>
            <person name="Delehaunty K."/>
            <person name="Markovic C."/>
            <person name="Minx P."/>
            <person name="Feng Y."/>
            <person name="Kremitzki C."/>
            <person name="Mitreva M."/>
            <person name="Glasscock J."/>
            <person name="Wylie T."/>
            <person name="Wohldmann P."/>
            <person name="Thiru P."/>
            <person name="Nhan M.N."/>
            <person name="Pohl C.S."/>
            <person name="Smith S.M."/>
            <person name="Hou S."/>
            <person name="Nefedov M."/>
            <person name="de Jong P.J."/>
            <person name="Renfree M.B."/>
            <person name="Mardis E.R."/>
            <person name="Wilson R.K."/>
        </authorList>
    </citation>
    <scope>NUCLEOTIDE SEQUENCE [LARGE SCALE GENOMIC DNA]</scope>
    <source>
        <strain evidence="11 12">Glennie</strain>
    </source>
</reference>
<keyword evidence="6 10" id="KW-0732">Signal</keyword>
<evidence type="ECO:0000256" key="10">
    <source>
        <dbReference type="RuleBase" id="RU368043"/>
    </source>
</evidence>